<dbReference type="InterPro" id="IPR006156">
    <property type="entry name" value="Dihydroneopterin_aldolase"/>
</dbReference>
<keyword evidence="17" id="KW-1185">Reference proteome</keyword>
<dbReference type="EC" id="5.1.99.8" evidence="5"/>
<dbReference type="SMART" id="SM00905">
    <property type="entry name" value="FolB"/>
    <property type="match status" value="1"/>
</dbReference>
<accession>A0A1I5BIY3</accession>
<feature type="domain" description="Dihydroneopterin aldolase/epimerase" evidence="15">
    <location>
        <begin position="4"/>
        <end position="114"/>
    </location>
</feature>
<dbReference type="GO" id="GO:0016853">
    <property type="term" value="F:isomerase activity"/>
    <property type="evidence" value="ECO:0007669"/>
    <property type="project" value="UniProtKB-KW"/>
</dbReference>
<evidence type="ECO:0000313" key="16">
    <source>
        <dbReference type="EMBL" id="SFN74705.1"/>
    </source>
</evidence>
<dbReference type="STRING" id="83765.SAMN05660284_02177"/>
<protein>
    <recommendedName>
        <fullName evidence="7">Dihydroneopterin aldolase</fullName>
        <ecNumber evidence="6">4.1.2.25</ecNumber>
        <ecNumber evidence="5">5.1.99.8</ecNumber>
    </recommendedName>
    <alternativeName>
        <fullName evidence="12">7,8-dihydroneopterin 2'-epimerase</fullName>
    </alternativeName>
    <alternativeName>
        <fullName evidence="14">7,8-dihydroneopterin aldolase</fullName>
    </alternativeName>
    <alternativeName>
        <fullName evidence="11">7,8-dihydroneopterin epimerase</fullName>
    </alternativeName>
    <alternativeName>
        <fullName evidence="13">Dihydroneopterin epimerase</fullName>
    </alternativeName>
</protein>
<comment type="similarity">
    <text evidence="4">Belongs to the DHNA family.</text>
</comment>
<evidence type="ECO:0000256" key="8">
    <source>
        <dbReference type="ARBA" id="ARBA00022909"/>
    </source>
</evidence>
<evidence type="ECO:0000256" key="6">
    <source>
        <dbReference type="ARBA" id="ARBA00013043"/>
    </source>
</evidence>
<dbReference type="RefSeq" id="WP_091196081.1">
    <property type="nucleotide sequence ID" value="NZ_FOVE01000016.1"/>
</dbReference>
<dbReference type="SUPFAM" id="SSF55620">
    <property type="entry name" value="Tetrahydrobiopterin biosynthesis enzymes-like"/>
    <property type="match status" value="1"/>
</dbReference>
<evidence type="ECO:0000256" key="3">
    <source>
        <dbReference type="ARBA" id="ARBA00005013"/>
    </source>
</evidence>
<evidence type="ECO:0000256" key="5">
    <source>
        <dbReference type="ARBA" id="ARBA00012234"/>
    </source>
</evidence>
<dbReference type="GO" id="GO:0004150">
    <property type="term" value="F:dihydroneopterin aldolase activity"/>
    <property type="evidence" value="ECO:0007669"/>
    <property type="project" value="UniProtKB-EC"/>
</dbReference>
<comment type="pathway">
    <text evidence="3">Cofactor biosynthesis; tetrahydrofolate biosynthesis; 2-amino-4-hydroxy-6-hydroxymethyl-7,8-dihydropteridine diphosphate from 7,8-dihydroneopterin triphosphate: step 3/4.</text>
</comment>
<comment type="catalytic activity">
    <reaction evidence="1">
        <text>7,8-dihydroneopterin = 7,8-dihydromonapterin</text>
        <dbReference type="Rhea" id="RHEA:45328"/>
        <dbReference type="ChEBI" id="CHEBI:17001"/>
        <dbReference type="ChEBI" id="CHEBI:71175"/>
        <dbReference type="EC" id="5.1.99.8"/>
    </reaction>
</comment>
<dbReference type="EMBL" id="FOVE01000016">
    <property type="protein sequence ID" value="SFN74705.1"/>
    <property type="molecule type" value="Genomic_DNA"/>
</dbReference>
<evidence type="ECO:0000256" key="1">
    <source>
        <dbReference type="ARBA" id="ARBA00000693"/>
    </source>
</evidence>
<dbReference type="InterPro" id="IPR043133">
    <property type="entry name" value="GTP-CH-I_C/QueF"/>
</dbReference>
<evidence type="ECO:0000256" key="9">
    <source>
        <dbReference type="ARBA" id="ARBA00023235"/>
    </source>
</evidence>
<dbReference type="PANTHER" id="PTHR42844:SF1">
    <property type="entry name" value="DIHYDRONEOPTERIN ALDOLASE 1-RELATED"/>
    <property type="match status" value="1"/>
</dbReference>
<dbReference type="EC" id="4.1.2.25" evidence="6"/>
<dbReference type="OrthoDB" id="9810587at2"/>
<evidence type="ECO:0000256" key="4">
    <source>
        <dbReference type="ARBA" id="ARBA00005708"/>
    </source>
</evidence>
<evidence type="ECO:0000256" key="12">
    <source>
        <dbReference type="ARBA" id="ARBA00031101"/>
    </source>
</evidence>
<dbReference type="Proteomes" id="UP000242869">
    <property type="component" value="Unassembled WGS sequence"/>
</dbReference>
<evidence type="ECO:0000256" key="13">
    <source>
        <dbReference type="ARBA" id="ARBA00032109"/>
    </source>
</evidence>
<evidence type="ECO:0000256" key="10">
    <source>
        <dbReference type="ARBA" id="ARBA00023239"/>
    </source>
</evidence>
<dbReference type="InterPro" id="IPR006157">
    <property type="entry name" value="FolB_dom"/>
</dbReference>
<keyword evidence="8" id="KW-0289">Folate biosynthesis</keyword>
<organism evidence="16 17">
    <name type="scientific">Formivibrio citricus</name>
    <dbReference type="NCBI Taxonomy" id="83765"/>
    <lineage>
        <taxon>Bacteria</taxon>
        <taxon>Pseudomonadati</taxon>
        <taxon>Pseudomonadota</taxon>
        <taxon>Betaproteobacteria</taxon>
        <taxon>Neisseriales</taxon>
        <taxon>Chitinibacteraceae</taxon>
        <taxon>Formivibrio</taxon>
    </lineage>
</organism>
<evidence type="ECO:0000256" key="7">
    <source>
        <dbReference type="ARBA" id="ARBA00018285"/>
    </source>
</evidence>
<dbReference type="AlphaFoldDB" id="A0A1I5BIY3"/>
<evidence type="ECO:0000259" key="15">
    <source>
        <dbReference type="SMART" id="SM00905"/>
    </source>
</evidence>
<evidence type="ECO:0000256" key="14">
    <source>
        <dbReference type="ARBA" id="ARBA00032903"/>
    </source>
</evidence>
<gene>
    <name evidence="16" type="ORF">SAMN05660284_02177</name>
</gene>
<reference evidence="17" key="1">
    <citation type="submission" date="2016-10" db="EMBL/GenBank/DDBJ databases">
        <authorList>
            <person name="Varghese N."/>
            <person name="Submissions S."/>
        </authorList>
    </citation>
    <scope>NUCLEOTIDE SEQUENCE [LARGE SCALE GENOMIC DNA]</scope>
    <source>
        <strain evidence="17">DSM 6150</strain>
    </source>
</reference>
<keyword evidence="9" id="KW-0413">Isomerase</keyword>
<comment type="catalytic activity">
    <reaction evidence="2">
        <text>7,8-dihydroneopterin = 6-hydroxymethyl-7,8-dihydropterin + glycolaldehyde</text>
        <dbReference type="Rhea" id="RHEA:10540"/>
        <dbReference type="ChEBI" id="CHEBI:17001"/>
        <dbReference type="ChEBI" id="CHEBI:17071"/>
        <dbReference type="ChEBI" id="CHEBI:44841"/>
        <dbReference type="EC" id="4.1.2.25"/>
    </reaction>
</comment>
<proteinExistence type="inferred from homology"/>
<keyword evidence="10" id="KW-0456">Lyase</keyword>
<dbReference type="Pfam" id="PF02152">
    <property type="entry name" value="FolB"/>
    <property type="match status" value="1"/>
</dbReference>
<name>A0A1I5BIY3_9NEIS</name>
<dbReference type="NCBIfam" id="TIGR00526">
    <property type="entry name" value="folB_dom"/>
    <property type="match status" value="1"/>
</dbReference>
<dbReference type="FunFam" id="3.30.1130.10:FF:000002">
    <property type="entry name" value="7,8-dihydroneopterin aldolase"/>
    <property type="match status" value="1"/>
</dbReference>
<dbReference type="GO" id="GO:0005737">
    <property type="term" value="C:cytoplasm"/>
    <property type="evidence" value="ECO:0007669"/>
    <property type="project" value="TreeGrafter"/>
</dbReference>
<evidence type="ECO:0000256" key="11">
    <source>
        <dbReference type="ARBA" id="ARBA00029947"/>
    </source>
</evidence>
<sequence>MDIIFLHTVRAKTLIGWYEWERAAPQVVELDLEIGLPSSRAGDSDNLTDTIDYDKVVNELRASLATQHFLLLEALAEHIAKVIRQDFGAPWVRVSVTKLGILHEVGQVGVTIERGQRAS</sequence>
<evidence type="ECO:0000313" key="17">
    <source>
        <dbReference type="Proteomes" id="UP000242869"/>
    </source>
</evidence>
<dbReference type="PANTHER" id="PTHR42844">
    <property type="entry name" value="DIHYDRONEOPTERIN ALDOLASE 1-RELATED"/>
    <property type="match status" value="1"/>
</dbReference>
<evidence type="ECO:0000256" key="2">
    <source>
        <dbReference type="ARBA" id="ARBA00001353"/>
    </source>
</evidence>
<dbReference type="Gene3D" id="3.30.1130.10">
    <property type="match status" value="1"/>
</dbReference>
<dbReference type="GO" id="GO:0046656">
    <property type="term" value="P:folic acid biosynthetic process"/>
    <property type="evidence" value="ECO:0007669"/>
    <property type="project" value="UniProtKB-KW"/>
</dbReference>